<evidence type="ECO:0000256" key="7">
    <source>
        <dbReference type="ARBA" id="ARBA00022833"/>
    </source>
</evidence>
<dbReference type="Gene3D" id="1.50.10.20">
    <property type="match status" value="2"/>
</dbReference>
<name>A0ABP0D9I7_9PEZI</name>
<comment type="cofactor">
    <cofactor evidence="1">
        <name>Zn(2+)</name>
        <dbReference type="ChEBI" id="CHEBI:29105"/>
    </cofactor>
</comment>
<comment type="similarity">
    <text evidence="2">Belongs to the protein prenyltransferase subunit beta family.</text>
</comment>
<dbReference type="PANTHER" id="PTHR11774:SF6">
    <property type="entry name" value="PROTEIN FARNESYLTRANSFERASE SUBUNIT BETA"/>
    <property type="match status" value="1"/>
</dbReference>
<comment type="caution">
    <text evidence="9">The sequence shown here is derived from an EMBL/GenBank/DDBJ whole genome shotgun (WGS) entry which is preliminary data.</text>
</comment>
<evidence type="ECO:0000256" key="6">
    <source>
        <dbReference type="ARBA" id="ARBA00022737"/>
    </source>
</evidence>
<dbReference type="Pfam" id="PF00432">
    <property type="entry name" value="Prenyltrans"/>
    <property type="match status" value="2"/>
</dbReference>
<dbReference type="EMBL" id="CAWUON010000008">
    <property type="protein sequence ID" value="CAK7264879.1"/>
    <property type="molecule type" value="Genomic_DNA"/>
</dbReference>
<feature type="domain" description="Prenyltransferase alpha-alpha toroid" evidence="8">
    <location>
        <begin position="322"/>
        <end position="370"/>
    </location>
</feature>
<dbReference type="InterPro" id="IPR008930">
    <property type="entry name" value="Terpenoid_cyclase/PrenylTrfase"/>
</dbReference>
<evidence type="ECO:0000256" key="3">
    <source>
        <dbReference type="ARBA" id="ARBA00022602"/>
    </source>
</evidence>
<reference evidence="9 10" key="1">
    <citation type="submission" date="2024-01" db="EMBL/GenBank/DDBJ databases">
        <authorList>
            <person name="Allen C."/>
            <person name="Tagirdzhanova G."/>
        </authorList>
    </citation>
    <scope>NUCLEOTIDE SEQUENCE [LARGE SCALE GENOMIC DNA]</scope>
    <source>
        <strain evidence="9 10">CBS 119000</strain>
    </source>
</reference>
<evidence type="ECO:0000313" key="9">
    <source>
        <dbReference type="EMBL" id="CAK7264879.1"/>
    </source>
</evidence>
<dbReference type="Proteomes" id="UP001642502">
    <property type="component" value="Unassembled WGS sequence"/>
</dbReference>
<dbReference type="SUPFAM" id="SSF48239">
    <property type="entry name" value="Terpenoid cyclases/Protein prenyltransferases"/>
    <property type="match status" value="1"/>
</dbReference>
<keyword evidence="4 9" id="KW-0808">Transferase</keyword>
<dbReference type="InterPro" id="IPR001330">
    <property type="entry name" value="Prenyltrans"/>
</dbReference>
<dbReference type="EC" id="2.5.1.58" evidence="9"/>
<accession>A0ABP0D9I7</accession>
<evidence type="ECO:0000313" key="10">
    <source>
        <dbReference type="Proteomes" id="UP001642502"/>
    </source>
</evidence>
<organism evidence="9 10">
    <name type="scientific">Sporothrix epigloea</name>
    <dbReference type="NCBI Taxonomy" id="1892477"/>
    <lineage>
        <taxon>Eukaryota</taxon>
        <taxon>Fungi</taxon>
        <taxon>Dikarya</taxon>
        <taxon>Ascomycota</taxon>
        <taxon>Pezizomycotina</taxon>
        <taxon>Sordariomycetes</taxon>
        <taxon>Sordariomycetidae</taxon>
        <taxon>Ophiostomatales</taxon>
        <taxon>Ophiostomataceae</taxon>
        <taxon>Sporothrix</taxon>
    </lineage>
</organism>
<keyword evidence="10" id="KW-1185">Reference proteome</keyword>
<protein>
    <submittedName>
        <fullName evidence="9">CAAX farnesyltransferase (FTase) subunit beta</fullName>
        <ecNumber evidence="9">2.5.1.58</ecNumber>
    </submittedName>
</protein>
<keyword evidence="7" id="KW-0862">Zinc</keyword>
<proteinExistence type="inferred from homology"/>
<evidence type="ECO:0000256" key="5">
    <source>
        <dbReference type="ARBA" id="ARBA00022723"/>
    </source>
</evidence>
<keyword evidence="5" id="KW-0479">Metal-binding</keyword>
<evidence type="ECO:0000256" key="1">
    <source>
        <dbReference type="ARBA" id="ARBA00001947"/>
    </source>
</evidence>
<keyword evidence="6" id="KW-0677">Repeat</keyword>
<dbReference type="GO" id="GO:0004660">
    <property type="term" value="F:protein farnesyltransferase activity"/>
    <property type="evidence" value="ECO:0007669"/>
    <property type="project" value="UniProtKB-EC"/>
</dbReference>
<gene>
    <name evidence="9" type="primary">RAM1</name>
    <name evidence="9" type="ORF">SEPCBS119000_001228</name>
</gene>
<evidence type="ECO:0000256" key="2">
    <source>
        <dbReference type="ARBA" id="ARBA00010497"/>
    </source>
</evidence>
<dbReference type="PANTHER" id="PTHR11774">
    <property type="entry name" value="GERANYLGERANYL TRANSFERASE TYPE BETA SUBUNIT"/>
    <property type="match status" value="1"/>
</dbReference>
<feature type="domain" description="Prenyltransferase alpha-alpha toroid" evidence="8">
    <location>
        <begin position="132"/>
        <end position="321"/>
    </location>
</feature>
<dbReference type="InterPro" id="IPR045089">
    <property type="entry name" value="PGGT1B-like"/>
</dbReference>
<evidence type="ECO:0000259" key="8">
    <source>
        <dbReference type="Pfam" id="PF00432"/>
    </source>
</evidence>
<keyword evidence="3" id="KW-0637">Prenyltransferase</keyword>
<evidence type="ECO:0000256" key="4">
    <source>
        <dbReference type="ARBA" id="ARBA00022679"/>
    </source>
</evidence>
<sequence length="421" mass="46123">MVSASARSQATRYRHRAVFIKTSSTARRREPVMATDLTAPEDLVGGKYSIINDRHHEDFSKNPASNYCPVQDHKPIMIPDYFTHMPLVRDALITDTSVMQDETAAMCLTAIVKPDATPGSAMLLNKSGVPHLDRARHARFLHKSLELLPGAFVGYDPSRPWLLFWCLNGLSLLGEDVSVYRDRLVDTARSMQNASGGFGGGHGQSSHLATTYAVLMSLAIVGGNPCYDCVDRRALWKWLCTLKQPDGGFQMSVGGEEDVRGAYCAAVIISILNLPLNLSTESSSSPEDLTLHTGLCDYVRRCQTYEGGISAQPGSEAHGGMSDPYHTCYVLSGLSSAQHKWKLVDEPIVVASAGAGGETHEAEKFTYYESVWKVSPFSFTGVEGTQVFDEDDRVATAHPVYTILAERVDQIQAYFRSKAGF</sequence>